<feature type="domain" description="N-acetyltransferase" evidence="6">
    <location>
        <begin position="10"/>
        <end position="167"/>
    </location>
</feature>
<dbReference type="PANTHER" id="PTHR36449:SF1">
    <property type="entry name" value="ACETYLTRANSFERASE"/>
    <property type="match status" value="1"/>
</dbReference>
<dbReference type="CDD" id="cd04301">
    <property type="entry name" value="NAT_SF"/>
    <property type="match status" value="1"/>
</dbReference>
<accession>A0AAP5IB40</accession>
<evidence type="ECO:0000256" key="3">
    <source>
        <dbReference type="ARBA" id="ARBA00022679"/>
    </source>
</evidence>
<name>A0AAP5IB40_9CYAN</name>
<evidence type="ECO:0000259" key="6">
    <source>
        <dbReference type="PROSITE" id="PS51186"/>
    </source>
</evidence>
<comment type="caution">
    <text evidence="7">The sequence shown here is derived from an EMBL/GenBank/DDBJ whole genome shotgun (WGS) entry which is preliminary data.</text>
</comment>
<protein>
    <submittedName>
        <fullName evidence="7">GNAT family N-acetyltransferase</fullName>
    </submittedName>
</protein>
<dbReference type="Proteomes" id="UP000667802">
    <property type="component" value="Unassembled WGS sequence"/>
</dbReference>
<dbReference type="PANTHER" id="PTHR36449">
    <property type="entry name" value="ACETYLTRANSFERASE-RELATED"/>
    <property type="match status" value="1"/>
</dbReference>
<keyword evidence="3" id="KW-0808">Transferase</keyword>
<evidence type="ECO:0000256" key="5">
    <source>
        <dbReference type="ARBA" id="ARBA00049880"/>
    </source>
</evidence>
<dbReference type="GO" id="GO:0016747">
    <property type="term" value="F:acyltransferase activity, transferring groups other than amino-acyl groups"/>
    <property type="evidence" value="ECO:0007669"/>
    <property type="project" value="InterPro"/>
</dbReference>
<evidence type="ECO:0000313" key="8">
    <source>
        <dbReference type="Proteomes" id="UP000667802"/>
    </source>
</evidence>
<gene>
    <name evidence="7" type="ORF">G7B40_027540</name>
</gene>
<keyword evidence="1" id="KW-0678">Repressor</keyword>
<evidence type="ECO:0000256" key="4">
    <source>
        <dbReference type="ARBA" id="ARBA00023315"/>
    </source>
</evidence>
<evidence type="ECO:0000256" key="1">
    <source>
        <dbReference type="ARBA" id="ARBA00022491"/>
    </source>
</evidence>
<dbReference type="Pfam" id="PF13508">
    <property type="entry name" value="Acetyltransf_7"/>
    <property type="match status" value="1"/>
</dbReference>
<sequence>MNNSLPLDKPYIEKLSPEHNVKSFNCGKAALNKFLTDYALQNQRSDSSTTYVAISDGIVIGYYSLTVASVAHKDAPSRIVKGLPKYPIPVALLARLAVDKDNQGKGIGKGLLKDCLKRVHAAADIIGIRALLVHAKDDEAREWYEQFDFESSPTDQLHLFLMLKDIRKILNG</sequence>
<evidence type="ECO:0000256" key="2">
    <source>
        <dbReference type="ARBA" id="ARBA00022649"/>
    </source>
</evidence>
<dbReference type="AlphaFoldDB" id="A0AAP5IB40"/>
<dbReference type="InterPro" id="IPR000182">
    <property type="entry name" value="GNAT_dom"/>
</dbReference>
<evidence type="ECO:0000313" key="7">
    <source>
        <dbReference type="EMBL" id="MDR9898285.1"/>
    </source>
</evidence>
<keyword evidence="2" id="KW-1277">Toxin-antitoxin system</keyword>
<dbReference type="SUPFAM" id="SSF55729">
    <property type="entry name" value="Acyl-CoA N-acyltransferases (Nat)"/>
    <property type="match status" value="1"/>
</dbReference>
<dbReference type="EMBL" id="JAALHA020000017">
    <property type="protein sequence ID" value="MDR9898285.1"/>
    <property type="molecule type" value="Genomic_DNA"/>
</dbReference>
<dbReference type="Gene3D" id="3.40.630.30">
    <property type="match status" value="1"/>
</dbReference>
<keyword evidence="4" id="KW-0012">Acyltransferase</keyword>
<proteinExistence type="predicted"/>
<reference evidence="8" key="1">
    <citation type="journal article" date="2021" name="Science">
        <title>Hunting the eagle killer: A cyanobacterial neurotoxin causes vacuolar myelinopathy.</title>
        <authorList>
            <person name="Breinlinger S."/>
            <person name="Phillips T.J."/>
            <person name="Haram B.N."/>
            <person name="Mares J."/>
            <person name="Martinez Yerena J.A."/>
            <person name="Hrouzek P."/>
            <person name="Sobotka R."/>
            <person name="Henderson W.M."/>
            <person name="Schmieder P."/>
            <person name="Williams S.M."/>
            <person name="Lauderdale J.D."/>
            <person name="Wilde H.D."/>
            <person name="Gerrin W."/>
            <person name="Kust A."/>
            <person name="Washington J.W."/>
            <person name="Wagner C."/>
            <person name="Geier B."/>
            <person name="Liebeke M."/>
            <person name="Enke H."/>
            <person name="Niedermeyer T.H.J."/>
            <person name="Wilde S.B."/>
        </authorList>
    </citation>
    <scope>NUCLEOTIDE SEQUENCE [LARGE SCALE GENOMIC DNA]</scope>
    <source>
        <strain evidence="8">Thurmond2011</strain>
    </source>
</reference>
<dbReference type="PROSITE" id="PS51186">
    <property type="entry name" value="GNAT"/>
    <property type="match status" value="1"/>
</dbReference>
<organism evidence="7 8">
    <name type="scientific">Aetokthonos hydrillicola Thurmond2011</name>
    <dbReference type="NCBI Taxonomy" id="2712845"/>
    <lineage>
        <taxon>Bacteria</taxon>
        <taxon>Bacillati</taxon>
        <taxon>Cyanobacteriota</taxon>
        <taxon>Cyanophyceae</taxon>
        <taxon>Nostocales</taxon>
        <taxon>Hapalosiphonaceae</taxon>
        <taxon>Aetokthonos</taxon>
    </lineage>
</organism>
<comment type="catalytic activity">
    <reaction evidence="5">
        <text>glycyl-tRNA(Gly) + acetyl-CoA = N-acetylglycyl-tRNA(Gly) + CoA + H(+)</text>
        <dbReference type="Rhea" id="RHEA:81867"/>
        <dbReference type="Rhea" id="RHEA-COMP:9683"/>
        <dbReference type="Rhea" id="RHEA-COMP:19766"/>
        <dbReference type="ChEBI" id="CHEBI:15378"/>
        <dbReference type="ChEBI" id="CHEBI:57287"/>
        <dbReference type="ChEBI" id="CHEBI:57288"/>
        <dbReference type="ChEBI" id="CHEBI:78522"/>
        <dbReference type="ChEBI" id="CHEBI:232036"/>
    </reaction>
</comment>
<dbReference type="RefSeq" id="WP_243902931.1">
    <property type="nucleotide sequence ID" value="NZ_JAALHA020000017.1"/>
</dbReference>
<keyword evidence="8" id="KW-1185">Reference proteome</keyword>
<dbReference type="InterPro" id="IPR016181">
    <property type="entry name" value="Acyl_CoA_acyltransferase"/>
</dbReference>